<dbReference type="GO" id="GO:0005509">
    <property type="term" value="F:calcium ion binding"/>
    <property type="evidence" value="ECO:0007669"/>
    <property type="project" value="InterPro"/>
</dbReference>
<accession>N9YZD4</accession>
<evidence type="ECO:0000313" key="2">
    <source>
        <dbReference type="EMBL" id="ENZ32825.1"/>
    </source>
</evidence>
<dbReference type="GO" id="GO:0042173">
    <property type="term" value="P:regulation of sporulation resulting in formation of a cellular spore"/>
    <property type="evidence" value="ECO:0007669"/>
    <property type="project" value="InterPro"/>
</dbReference>
<dbReference type="SUPFAM" id="SSF46894">
    <property type="entry name" value="C-terminal effector domain of the bipartite response regulators"/>
    <property type="match status" value="1"/>
</dbReference>
<comment type="caution">
    <text evidence="2">The sequence shown here is derived from an EMBL/GenBank/DDBJ whole genome shotgun (WGS) entry which is preliminary data.</text>
</comment>
<dbReference type="RefSeq" id="WP_002570509.1">
    <property type="nucleotide sequence ID" value="NZ_KB851139.1"/>
</dbReference>
<dbReference type="AlphaFoldDB" id="N9YZD4"/>
<dbReference type="InterPro" id="IPR016032">
    <property type="entry name" value="Sig_transdc_resp-reg_C-effctor"/>
</dbReference>
<sequence length="113" mass="13244">MKYERETSNLLRRLGVNNSYIGFRYTIYGVIRSVHEPDLLSYISKGLYVEIAVRYKTSVGCVERNIRTIINTIWLHGDRNLLNQVFGFELAQKPRNGAFIDALAHYVVRHYYD</sequence>
<reference evidence="2 3" key="1">
    <citation type="submission" date="2013-01" db="EMBL/GenBank/DDBJ databases">
        <title>The Genome Sequence of Clostridium bolteae 90B8.</title>
        <authorList>
            <consortium name="The Broad Institute Genome Sequencing Platform"/>
            <person name="Earl A."/>
            <person name="Ward D."/>
            <person name="Feldgarden M."/>
            <person name="Gevers D."/>
            <person name="Courvalin P."/>
            <person name="Lambert T."/>
            <person name="Walker B."/>
            <person name="Young S.K."/>
            <person name="Zeng Q."/>
            <person name="Gargeya S."/>
            <person name="Fitzgerald M."/>
            <person name="Haas B."/>
            <person name="Abouelleil A."/>
            <person name="Alvarado L."/>
            <person name="Arachchi H.M."/>
            <person name="Berlin A.M."/>
            <person name="Chapman S.B."/>
            <person name="Dewar J."/>
            <person name="Goldberg J."/>
            <person name="Griggs A."/>
            <person name="Gujja S."/>
            <person name="Hansen M."/>
            <person name="Howarth C."/>
            <person name="Imamovic A."/>
            <person name="Larimer J."/>
            <person name="McCowan C."/>
            <person name="Murphy C."/>
            <person name="Neiman D."/>
            <person name="Pearson M."/>
            <person name="Priest M."/>
            <person name="Roberts A."/>
            <person name="Saif S."/>
            <person name="Shea T."/>
            <person name="Sisk P."/>
            <person name="Sykes S."/>
            <person name="Wortman J."/>
            <person name="Nusbaum C."/>
            <person name="Birren B."/>
        </authorList>
    </citation>
    <scope>NUCLEOTIDE SEQUENCE [LARGE SCALE GENOMIC DNA]</scope>
    <source>
        <strain evidence="2 3">90B8</strain>
    </source>
</reference>
<protein>
    <recommendedName>
        <fullName evidence="1">Sporulation initiation factor Spo0A C-terminal domain-containing protein</fullName>
    </recommendedName>
</protein>
<evidence type="ECO:0000313" key="3">
    <source>
        <dbReference type="Proteomes" id="UP000013041"/>
    </source>
</evidence>
<proteinExistence type="predicted"/>
<dbReference type="Pfam" id="PF08769">
    <property type="entry name" value="Spo0A_C"/>
    <property type="match status" value="1"/>
</dbReference>
<dbReference type="Gene3D" id="1.10.10.10">
    <property type="entry name" value="Winged helix-like DNA-binding domain superfamily/Winged helix DNA-binding domain"/>
    <property type="match status" value="1"/>
</dbReference>
<name>N9YZD4_9FIRM</name>
<gene>
    <name evidence="2" type="ORF">HMPREF1097_05038</name>
</gene>
<dbReference type="Proteomes" id="UP000013041">
    <property type="component" value="Unassembled WGS sequence"/>
</dbReference>
<dbReference type="GO" id="GO:0005737">
    <property type="term" value="C:cytoplasm"/>
    <property type="evidence" value="ECO:0007669"/>
    <property type="project" value="InterPro"/>
</dbReference>
<dbReference type="HOGENOM" id="CLU_072509_2_1_9"/>
<evidence type="ECO:0000259" key="1">
    <source>
        <dbReference type="Pfam" id="PF08769"/>
    </source>
</evidence>
<dbReference type="InterPro" id="IPR036388">
    <property type="entry name" value="WH-like_DNA-bd_sf"/>
</dbReference>
<dbReference type="InterPro" id="IPR014879">
    <property type="entry name" value="Spo0A_C"/>
</dbReference>
<dbReference type="GO" id="GO:0003677">
    <property type="term" value="F:DNA binding"/>
    <property type="evidence" value="ECO:0007669"/>
    <property type="project" value="InterPro"/>
</dbReference>
<feature type="domain" description="Sporulation initiation factor Spo0A C-terminal" evidence="1">
    <location>
        <begin position="8"/>
        <end position="106"/>
    </location>
</feature>
<dbReference type="EMBL" id="AGYG01000031">
    <property type="protein sequence ID" value="ENZ32825.1"/>
    <property type="molecule type" value="Genomic_DNA"/>
</dbReference>
<organism evidence="2 3">
    <name type="scientific">Enterocloster bolteae 90B8</name>
    <dbReference type="NCBI Taxonomy" id="997897"/>
    <lineage>
        <taxon>Bacteria</taxon>
        <taxon>Bacillati</taxon>
        <taxon>Bacillota</taxon>
        <taxon>Clostridia</taxon>
        <taxon>Lachnospirales</taxon>
        <taxon>Lachnospiraceae</taxon>
        <taxon>Enterocloster</taxon>
    </lineage>
</organism>
<dbReference type="GO" id="GO:0003700">
    <property type="term" value="F:DNA-binding transcription factor activity"/>
    <property type="evidence" value="ECO:0007669"/>
    <property type="project" value="InterPro"/>
</dbReference>